<evidence type="ECO:0000313" key="2">
    <source>
        <dbReference type="Proteomes" id="UP001374535"/>
    </source>
</evidence>
<dbReference type="AlphaFoldDB" id="A0AAQ3MNY6"/>
<gene>
    <name evidence="1" type="ORF">V8G54_033438</name>
</gene>
<dbReference type="EMBL" id="CP144691">
    <property type="protein sequence ID" value="WVY94350.1"/>
    <property type="molecule type" value="Genomic_DNA"/>
</dbReference>
<sequence length="144" mass="16771">MVENTRLKELATEITRLKDLLAEVCRITEVMERREPELQKWMEHLTLREQDAENRFQTLESTLGSLLQTETPPSTEPPPFQVRNVKLDFPRFDGTDMQNRANVFPTWVAFTRALETEFGPSPYECPSATLFKLTQTSSVHDYYT</sequence>
<proteinExistence type="predicted"/>
<dbReference type="Proteomes" id="UP001374535">
    <property type="component" value="Chromosome 10"/>
</dbReference>
<accession>A0AAQ3MNY6</accession>
<keyword evidence="2" id="KW-1185">Reference proteome</keyword>
<name>A0AAQ3MNY6_VIGMU</name>
<evidence type="ECO:0000313" key="1">
    <source>
        <dbReference type="EMBL" id="WVY94350.1"/>
    </source>
</evidence>
<protein>
    <submittedName>
        <fullName evidence="1">Uncharacterized protein</fullName>
    </submittedName>
</protein>
<reference evidence="1 2" key="1">
    <citation type="journal article" date="2023" name="Life. Sci Alliance">
        <title>Evolutionary insights into 3D genome organization and epigenetic landscape of Vigna mungo.</title>
        <authorList>
            <person name="Junaid A."/>
            <person name="Singh B."/>
            <person name="Bhatia S."/>
        </authorList>
    </citation>
    <scope>NUCLEOTIDE SEQUENCE [LARGE SCALE GENOMIC DNA]</scope>
    <source>
        <strain evidence="1">Urdbean</strain>
    </source>
</reference>
<organism evidence="1 2">
    <name type="scientific">Vigna mungo</name>
    <name type="common">Black gram</name>
    <name type="synonym">Phaseolus mungo</name>
    <dbReference type="NCBI Taxonomy" id="3915"/>
    <lineage>
        <taxon>Eukaryota</taxon>
        <taxon>Viridiplantae</taxon>
        <taxon>Streptophyta</taxon>
        <taxon>Embryophyta</taxon>
        <taxon>Tracheophyta</taxon>
        <taxon>Spermatophyta</taxon>
        <taxon>Magnoliopsida</taxon>
        <taxon>eudicotyledons</taxon>
        <taxon>Gunneridae</taxon>
        <taxon>Pentapetalae</taxon>
        <taxon>rosids</taxon>
        <taxon>fabids</taxon>
        <taxon>Fabales</taxon>
        <taxon>Fabaceae</taxon>
        <taxon>Papilionoideae</taxon>
        <taxon>50 kb inversion clade</taxon>
        <taxon>NPAAA clade</taxon>
        <taxon>indigoferoid/millettioid clade</taxon>
        <taxon>Phaseoleae</taxon>
        <taxon>Vigna</taxon>
    </lineage>
</organism>